<accession>A0A346RHH0</accession>
<evidence type="ECO:0000256" key="1">
    <source>
        <dbReference type="ARBA" id="ARBA00004141"/>
    </source>
</evidence>
<evidence type="ECO:0000256" key="7">
    <source>
        <dbReference type="ARBA" id="ARBA00023027"/>
    </source>
</evidence>
<dbReference type="Gene3D" id="1.10.287.3510">
    <property type="match status" value="1"/>
</dbReference>
<evidence type="ECO:0000313" key="12">
    <source>
        <dbReference type="EMBL" id="AXS65517.1"/>
    </source>
</evidence>
<feature type="transmembrane region" description="Helical" evidence="11">
    <location>
        <begin position="27"/>
        <end position="48"/>
    </location>
</feature>
<evidence type="ECO:0000256" key="5">
    <source>
        <dbReference type="ARBA" id="ARBA00022967"/>
    </source>
</evidence>
<dbReference type="GO" id="GO:0008137">
    <property type="term" value="F:NADH dehydrogenase (ubiquinone) activity"/>
    <property type="evidence" value="ECO:0007669"/>
    <property type="project" value="UniProtKB-EC"/>
</dbReference>
<keyword evidence="12" id="KW-0496">Mitochondrion</keyword>
<reference evidence="12" key="1">
    <citation type="journal article" date="2018" name="J. ISSAAS">
        <title>The contribution of mitochondrial metagenomics to large-scale data mining and phylogenetic analysis of Coleoptera.</title>
        <authorList>
            <person name="Miller K."/>
            <person name="Linard B."/>
            <person name="Motyka M."/>
            <person name="Bocek M."/>
            <person name="Vogler A.P."/>
        </authorList>
    </citation>
    <scope>NUCLEOTIDE SEQUENCE</scope>
</reference>
<evidence type="ECO:0000256" key="4">
    <source>
        <dbReference type="ARBA" id="ARBA00022692"/>
    </source>
</evidence>
<dbReference type="AlphaFoldDB" id="A0A346RHH0"/>
<evidence type="ECO:0000256" key="10">
    <source>
        <dbReference type="ARBA" id="ARBA00049551"/>
    </source>
</evidence>
<evidence type="ECO:0000256" key="2">
    <source>
        <dbReference type="ARBA" id="ARBA00010519"/>
    </source>
</evidence>
<organism evidence="12">
    <name type="scientific">Cucujoidea sp. 44 KM-2017</name>
    <dbReference type="NCBI Taxonomy" id="2219383"/>
    <lineage>
        <taxon>Eukaryota</taxon>
        <taxon>Metazoa</taxon>
        <taxon>Ecdysozoa</taxon>
        <taxon>Arthropoda</taxon>
        <taxon>Hexapoda</taxon>
        <taxon>Insecta</taxon>
        <taxon>Pterygota</taxon>
        <taxon>Neoptera</taxon>
        <taxon>Endopterygota</taxon>
        <taxon>Coleoptera</taxon>
        <taxon>Polyphaga</taxon>
        <taxon>Cucujiformia</taxon>
    </lineage>
</organism>
<evidence type="ECO:0000256" key="9">
    <source>
        <dbReference type="ARBA" id="ARBA00031586"/>
    </source>
</evidence>
<keyword evidence="6 11" id="KW-1133">Transmembrane helix</keyword>
<keyword evidence="7" id="KW-0520">NAD</keyword>
<proteinExistence type="inferred from homology"/>
<evidence type="ECO:0000256" key="3">
    <source>
        <dbReference type="ARBA" id="ARBA00016612"/>
    </source>
</evidence>
<comment type="subcellular location">
    <subcellularLocation>
        <location evidence="1">Membrane</location>
        <topology evidence="1">Multi-pass membrane protein</topology>
    </subcellularLocation>
</comment>
<keyword evidence="4 11" id="KW-0812">Transmembrane</keyword>
<feature type="transmembrane region" description="Helical" evidence="11">
    <location>
        <begin position="55"/>
        <end position="80"/>
    </location>
</feature>
<comment type="similarity">
    <text evidence="2">Belongs to the complex I subunit 4L family.</text>
</comment>
<evidence type="ECO:0000256" key="8">
    <source>
        <dbReference type="ARBA" id="ARBA00023136"/>
    </source>
</evidence>
<gene>
    <name evidence="12" type="primary">nad4l</name>
</gene>
<geneLocation type="mitochondrion" evidence="12"/>
<protein>
    <recommendedName>
        <fullName evidence="3">NADH-ubiquinone oxidoreductase chain 4L</fullName>
    </recommendedName>
    <alternativeName>
        <fullName evidence="9">NADH dehydrogenase subunit 4L</fullName>
    </alternativeName>
</protein>
<sequence length="95" mass="11262">MLIFLLISVFMFYSGLMVYCLKRKHLLSMLMSLEFMVLSLFVLLNCYLGLMMYEFYLLMLFLIITVCEGVLGLSLLVFMIRSYGNDYVMMFSLLW</sequence>
<dbReference type="InterPro" id="IPR039428">
    <property type="entry name" value="NUOK/Mnh_C1-like"/>
</dbReference>
<keyword evidence="5" id="KW-1278">Translocase</keyword>
<dbReference type="EMBL" id="MG193412">
    <property type="protein sequence ID" value="AXS65517.1"/>
    <property type="molecule type" value="Genomic_DNA"/>
</dbReference>
<comment type="catalytic activity">
    <reaction evidence="10">
        <text>a ubiquinone + NADH + 5 H(+)(in) = a ubiquinol + NAD(+) + 4 H(+)(out)</text>
        <dbReference type="Rhea" id="RHEA:29091"/>
        <dbReference type="Rhea" id="RHEA-COMP:9565"/>
        <dbReference type="Rhea" id="RHEA-COMP:9566"/>
        <dbReference type="ChEBI" id="CHEBI:15378"/>
        <dbReference type="ChEBI" id="CHEBI:16389"/>
        <dbReference type="ChEBI" id="CHEBI:17976"/>
        <dbReference type="ChEBI" id="CHEBI:57540"/>
        <dbReference type="ChEBI" id="CHEBI:57945"/>
        <dbReference type="EC" id="7.1.1.2"/>
    </reaction>
</comment>
<dbReference type="Pfam" id="PF00420">
    <property type="entry name" value="Oxidored_q2"/>
    <property type="match status" value="1"/>
</dbReference>
<dbReference type="GO" id="GO:0016020">
    <property type="term" value="C:membrane"/>
    <property type="evidence" value="ECO:0007669"/>
    <property type="project" value="UniProtKB-SubCell"/>
</dbReference>
<keyword evidence="8 11" id="KW-0472">Membrane</keyword>
<evidence type="ECO:0000256" key="6">
    <source>
        <dbReference type="ARBA" id="ARBA00022989"/>
    </source>
</evidence>
<name>A0A346RHH0_9CUCU</name>
<evidence type="ECO:0000256" key="11">
    <source>
        <dbReference type="SAM" id="Phobius"/>
    </source>
</evidence>